<keyword evidence="9" id="KW-0342">GTP-binding</keyword>
<dbReference type="RefSeq" id="WP_126803179.1">
    <property type="nucleotide sequence ID" value="NZ_PIPL01000001.1"/>
</dbReference>
<feature type="domain" description="AAA+ ATPase" evidence="15">
    <location>
        <begin position="251"/>
        <end position="422"/>
    </location>
</feature>
<comment type="similarity">
    <text evidence="2">Belongs to the GTP-binding SRP family.</text>
</comment>
<evidence type="ECO:0000256" key="3">
    <source>
        <dbReference type="ARBA" id="ARBA00014919"/>
    </source>
</evidence>
<comment type="subcellular location">
    <subcellularLocation>
        <location evidence="1">Cell membrane</location>
        <topology evidence="1">Peripheral membrane protein</topology>
        <orientation evidence="1">Cytoplasmic side</orientation>
    </subcellularLocation>
</comment>
<dbReference type="InterPro" id="IPR003593">
    <property type="entry name" value="AAA+_ATPase"/>
</dbReference>
<dbReference type="OrthoDB" id="9778554at2"/>
<keyword evidence="11" id="KW-1006">Bacterial flagellum protein export</keyword>
<accession>A0A432W8I5</accession>
<dbReference type="EMBL" id="PIPL01000001">
    <property type="protein sequence ID" value="RUO26369.1"/>
    <property type="molecule type" value="Genomic_DNA"/>
</dbReference>
<evidence type="ECO:0000256" key="5">
    <source>
        <dbReference type="ARBA" id="ARBA00022475"/>
    </source>
</evidence>
<keyword evidence="8" id="KW-0653">Protein transport</keyword>
<dbReference type="NCBIfam" id="TIGR03499">
    <property type="entry name" value="FlhF"/>
    <property type="match status" value="1"/>
</dbReference>
<dbReference type="GO" id="GO:0005525">
    <property type="term" value="F:GTP binding"/>
    <property type="evidence" value="ECO:0007669"/>
    <property type="project" value="UniProtKB-UniRule"/>
</dbReference>
<dbReference type="PANTHER" id="PTHR43134:SF3">
    <property type="entry name" value="FLAGELLAR BIOSYNTHESIS PROTEIN FLHF"/>
    <property type="match status" value="1"/>
</dbReference>
<evidence type="ECO:0000313" key="17">
    <source>
        <dbReference type="EMBL" id="RUO26369.1"/>
    </source>
</evidence>
<evidence type="ECO:0000256" key="6">
    <source>
        <dbReference type="ARBA" id="ARBA00022741"/>
    </source>
</evidence>
<dbReference type="GO" id="GO:0015031">
    <property type="term" value="P:protein transport"/>
    <property type="evidence" value="ECO:0007669"/>
    <property type="project" value="UniProtKB-KW"/>
</dbReference>
<keyword evidence="7" id="KW-1005">Bacterial flagellum biogenesis</keyword>
<dbReference type="InterPro" id="IPR000897">
    <property type="entry name" value="SRP54_GTPase_dom"/>
</dbReference>
<evidence type="ECO:0000256" key="2">
    <source>
        <dbReference type="ARBA" id="ARBA00008531"/>
    </source>
</evidence>
<feature type="domain" description="SRP54-type proteins GTP-binding" evidence="16">
    <location>
        <begin position="252"/>
        <end position="445"/>
    </location>
</feature>
<evidence type="ECO:0000259" key="15">
    <source>
        <dbReference type="SMART" id="SM00382"/>
    </source>
</evidence>
<dbReference type="SMART" id="SM00382">
    <property type="entry name" value="AAA"/>
    <property type="match status" value="1"/>
</dbReference>
<comment type="caution">
    <text evidence="17">The sequence shown here is derived from an EMBL/GenBank/DDBJ whole genome shotgun (WGS) entry which is preliminary data.</text>
</comment>
<dbReference type="GO" id="GO:0005886">
    <property type="term" value="C:plasma membrane"/>
    <property type="evidence" value="ECO:0007669"/>
    <property type="project" value="UniProtKB-SubCell"/>
</dbReference>
<gene>
    <name evidence="17" type="primary">flhF</name>
    <name evidence="17" type="ORF">CWE09_06580</name>
</gene>
<keyword evidence="10" id="KW-0472">Membrane</keyword>
<dbReference type="CDD" id="cd17873">
    <property type="entry name" value="FlhF"/>
    <property type="match status" value="1"/>
</dbReference>
<dbReference type="Pfam" id="PF00448">
    <property type="entry name" value="SRP54"/>
    <property type="match status" value="1"/>
</dbReference>
<evidence type="ECO:0000256" key="7">
    <source>
        <dbReference type="ARBA" id="ARBA00022795"/>
    </source>
</evidence>
<dbReference type="SUPFAM" id="SSF52540">
    <property type="entry name" value="P-loop containing nucleoside triphosphate hydrolases"/>
    <property type="match status" value="1"/>
</dbReference>
<dbReference type="FunFam" id="3.40.50.300:FF:000695">
    <property type="entry name" value="Flagellar biosynthesis regulator FlhF"/>
    <property type="match status" value="1"/>
</dbReference>
<evidence type="ECO:0000259" key="16">
    <source>
        <dbReference type="SMART" id="SM00962"/>
    </source>
</evidence>
<evidence type="ECO:0000256" key="12">
    <source>
        <dbReference type="ARBA" id="ARBA00025337"/>
    </source>
</evidence>
<feature type="compositionally biased region" description="Polar residues" evidence="14">
    <location>
        <begin position="151"/>
        <end position="164"/>
    </location>
</feature>
<name>A0A432W8I5_9GAMM</name>
<evidence type="ECO:0000313" key="18">
    <source>
        <dbReference type="Proteomes" id="UP000288293"/>
    </source>
</evidence>
<evidence type="ECO:0000256" key="10">
    <source>
        <dbReference type="ARBA" id="ARBA00023136"/>
    </source>
</evidence>
<dbReference type="GO" id="GO:0005047">
    <property type="term" value="F:signal recognition particle binding"/>
    <property type="evidence" value="ECO:0007669"/>
    <property type="project" value="TreeGrafter"/>
</dbReference>
<proteinExistence type="inferred from homology"/>
<dbReference type="PANTHER" id="PTHR43134">
    <property type="entry name" value="SIGNAL RECOGNITION PARTICLE RECEPTOR SUBUNIT ALPHA"/>
    <property type="match status" value="1"/>
</dbReference>
<evidence type="ECO:0000256" key="4">
    <source>
        <dbReference type="ARBA" id="ARBA00022448"/>
    </source>
</evidence>
<dbReference type="Gene3D" id="1.20.120.1380">
    <property type="entry name" value="Flagellar FlhF biosynthesis protein, N domain"/>
    <property type="match status" value="1"/>
</dbReference>
<dbReference type="SMART" id="SM00962">
    <property type="entry name" value="SRP54"/>
    <property type="match status" value="1"/>
</dbReference>
<dbReference type="GO" id="GO:0003924">
    <property type="term" value="F:GTPase activity"/>
    <property type="evidence" value="ECO:0007669"/>
    <property type="project" value="UniProtKB-UniRule"/>
</dbReference>
<evidence type="ECO:0000256" key="8">
    <source>
        <dbReference type="ARBA" id="ARBA00022927"/>
    </source>
</evidence>
<reference evidence="17 18" key="1">
    <citation type="journal article" date="2011" name="Front. Microbiol.">
        <title>Genomic signatures of strain selection and enhancement in Bacillus atrophaeus var. globigii, a historical biowarfare simulant.</title>
        <authorList>
            <person name="Gibbons H.S."/>
            <person name="Broomall S.M."/>
            <person name="McNew L.A."/>
            <person name="Daligault H."/>
            <person name="Chapman C."/>
            <person name="Bruce D."/>
            <person name="Karavis M."/>
            <person name="Krepps M."/>
            <person name="McGregor P.A."/>
            <person name="Hong C."/>
            <person name="Park K.H."/>
            <person name="Akmal A."/>
            <person name="Feldman A."/>
            <person name="Lin J.S."/>
            <person name="Chang W.E."/>
            <person name="Higgs B.W."/>
            <person name="Demirev P."/>
            <person name="Lindquist J."/>
            <person name="Liem A."/>
            <person name="Fochler E."/>
            <person name="Read T.D."/>
            <person name="Tapia R."/>
            <person name="Johnson S."/>
            <person name="Bishop-Lilly K.A."/>
            <person name="Detter C."/>
            <person name="Han C."/>
            <person name="Sozhamannan S."/>
            <person name="Rosenzweig C.N."/>
            <person name="Skowronski E.W."/>
        </authorList>
    </citation>
    <scope>NUCLEOTIDE SEQUENCE [LARGE SCALE GENOMIC DNA]</scope>
    <source>
        <strain evidence="17 18">MLST1</strain>
    </source>
</reference>
<protein>
    <recommendedName>
        <fullName evidence="3 13">Flagellar biosynthesis protein FlhF</fullName>
    </recommendedName>
</protein>
<dbReference type="InterPro" id="IPR020006">
    <property type="entry name" value="FlhF"/>
</dbReference>
<comment type="function">
    <text evidence="12">Necessary for flagellar biosynthesis. May be involved in translocation of the flagellum.</text>
</comment>
<evidence type="ECO:0000256" key="13">
    <source>
        <dbReference type="NCBIfam" id="TIGR03499"/>
    </source>
</evidence>
<sequence length="468" mass="51690">MKIKRFFGTDMRSALAEVKEVLGPDAVIMSNKRVSGGVEIMAAFDQEAPEPKRRNSASDSGQQVVRGGPEKQEAIADSLQALLARQQGEPDPVPPRRSREEKAKPAYDPLDPSQEAQHNQQHDEHYAGFAAPRESRESSQRPSPRGAEQDVLQQRLSTQDATISSMKSDMSAIRNLLEQQVSGLMWQDMERREPTRAMLIKKLTELGLTEQVSDQLSCFIPEGLSEDEAWKQTIDLLQGQIATTRNDILQQGGIVALVGPTGVGKTTTVAKLAARYAQMHGPDSVAMVTTDTFRIAASEQLQTYARIIGCPIKVAKDADELNAVLLQLRQRRLVLIDTAGMGQRDLRLSEQLSTLMENSRLRIRPYLVLSSTAQAPVQNEIVRQFKKIPLNGCIFTKLDECLSLGEVLSTAIHNSLPISYLTDGQQVPEDIKVADARYLIEQAAAMAAKTKPESYRFNAEASSQLSQQ</sequence>
<evidence type="ECO:0000256" key="14">
    <source>
        <dbReference type="SAM" id="MobiDB-lite"/>
    </source>
</evidence>
<dbReference type="InterPro" id="IPR047040">
    <property type="entry name" value="FlhF__GTPase_dom"/>
</dbReference>
<evidence type="ECO:0000256" key="11">
    <source>
        <dbReference type="ARBA" id="ARBA00023225"/>
    </source>
</evidence>
<keyword evidence="17" id="KW-0969">Cilium</keyword>
<keyword evidence="17" id="KW-0966">Cell projection</keyword>
<dbReference type="AlphaFoldDB" id="A0A432W8I5"/>
<keyword evidence="17" id="KW-0282">Flagellum</keyword>
<keyword evidence="6" id="KW-0547">Nucleotide-binding</keyword>
<feature type="region of interest" description="Disordered" evidence="14">
    <location>
        <begin position="42"/>
        <end position="164"/>
    </location>
</feature>
<keyword evidence="4" id="KW-0813">Transport</keyword>
<dbReference type="GO" id="GO:0006614">
    <property type="term" value="P:SRP-dependent cotranslational protein targeting to membrane"/>
    <property type="evidence" value="ECO:0007669"/>
    <property type="project" value="UniProtKB-UniRule"/>
</dbReference>
<keyword evidence="5" id="KW-1003">Cell membrane</keyword>
<dbReference type="InterPro" id="IPR027417">
    <property type="entry name" value="P-loop_NTPase"/>
</dbReference>
<evidence type="ECO:0000256" key="1">
    <source>
        <dbReference type="ARBA" id="ARBA00004413"/>
    </source>
</evidence>
<dbReference type="Proteomes" id="UP000288293">
    <property type="component" value="Unassembled WGS sequence"/>
</dbReference>
<organism evidence="17 18">
    <name type="scientific">Aliidiomarina minuta</name>
    <dbReference type="NCBI Taxonomy" id="880057"/>
    <lineage>
        <taxon>Bacteria</taxon>
        <taxon>Pseudomonadati</taxon>
        <taxon>Pseudomonadota</taxon>
        <taxon>Gammaproteobacteria</taxon>
        <taxon>Alteromonadales</taxon>
        <taxon>Idiomarinaceae</taxon>
        <taxon>Aliidiomarina</taxon>
    </lineage>
</organism>
<keyword evidence="18" id="KW-1185">Reference proteome</keyword>
<dbReference type="Gene3D" id="3.40.50.300">
    <property type="entry name" value="P-loop containing nucleotide triphosphate hydrolases"/>
    <property type="match status" value="1"/>
</dbReference>
<evidence type="ECO:0000256" key="9">
    <source>
        <dbReference type="ARBA" id="ARBA00023134"/>
    </source>
</evidence>
<dbReference type="GO" id="GO:0044781">
    <property type="term" value="P:bacterial-type flagellum organization"/>
    <property type="evidence" value="ECO:0007669"/>
    <property type="project" value="UniProtKB-UniRule"/>
</dbReference>